<dbReference type="InterPro" id="IPR032635">
    <property type="entry name" value="Anti_2"/>
</dbReference>
<name>A0A5C7EZ59_9PROT</name>
<feature type="domain" description="Glycine zipper" evidence="1">
    <location>
        <begin position="91"/>
        <end position="138"/>
    </location>
</feature>
<dbReference type="InParanoid" id="A0A5C7EZ59"/>
<reference evidence="3 4" key="1">
    <citation type="submission" date="2019-08" db="EMBL/GenBank/DDBJ databases">
        <title>Pelomicrobium methylotrophicum gen. nov., sp. nov. a moderately thermophilic, facultatively anaerobic, lithoautotrophic and methylotrophic bacterium isolated from a terrestrial mud volcano.</title>
        <authorList>
            <person name="Slobodkina G.B."/>
            <person name="Merkel A.Y."/>
            <person name="Slobodkin A.I."/>
        </authorList>
    </citation>
    <scope>NUCLEOTIDE SEQUENCE [LARGE SCALE GENOMIC DNA]</scope>
    <source>
        <strain evidence="3 4">SM250</strain>
    </source>
</reference>
<dbReference type="AlphaFoldDB" id="A0A5C7EZ59"/>
<feature type="domain" description="Surface antigen" evidence="2">
    <location>
        <begin position="151"/>
        <end position="210"/>
    </location>
</feature>
<evidence type="ECO:0000313" key="4">
    <source>
        <dbReference type="Proteomes" id="UP000321201"/>
    </source>
</evidence>
<comment type="caution">
    <text evidence="3">The sequence shown here is derived from an EMBL/GenBank/DDBJ whole genome shotgun (WGS) entry which is preliminary data.</text>
</comment>
<protein>
    <submittedName>
        <fullName evidence="3">Glycine zipper 2TM domain-containing protein</fullName>
    </submittedName>
</protein>
<accession>A0A5C7EZ59</accession>
<dbReference type="Proteomes" id="UP000321201">
    <property type="component" value="Unassembled WGS sequence"/>
</dbReference>
<organism evidence="3 4">
    <name type="scientific">Pelomicrobium methylotrophicum</name>
    <dbReference type="NCBI Taxonomy" id="2602750"/>
    <lineage>
        <taxon>Bacteria</taxon>
        <taxon>Pseudomonadati</taxon>
        <taxon>Pseudomonadota</taxon>
        <taxon>Hydrogenophilia</taxon>
        <taxon>Hydrogenophilia incertae sedis</taxon>
        <taxon>Pelomicrobium</taxon>
    </lineage>
</organism>
<proteinExistence type="predicted"/>
<keyword evidence="4" id="KW-1185">Reference proteome</keyword>
<dbReference type="InterPro" id="IPR039567">
    <property type="entry name" value="Gly-zipper"/>
</dbReference>
<evidence type="ECO:0000259" key="2">
    <source>
        <dbReference type="Pfam" id="PF16998"/>
    </source>
</evidence>
<dbReference type="Pfam" id="PF13488">
    <property type="entry name" value="Gly-zipper_Omp"/>
    <property type="match status" value="1"/>
</dbReference>
<dbReference type="EMBL" id="VPFL01000005">
    <property type="protein sequence ID" value="TXF12606.1"/>
    <property type="molecule type" value="Genomic_DNA"/>
</dbReference>
<dbReference type="Pfam" id="PF16998">
    <property type="entry name" value="17kDa_Anti_2"/>
    <property type="match status" value="1"/>
</dbReference>
<evidence type="ECO:0000313" key="3">
    <source>
        <dbReference type="EMBL" id="TXF12606.1"/>
    </source>
</evidence>
<gene>
    <name evidence="3" type="ORF">FR698_05090</name>
</gene>
<evidence type="ECO:0000259" key="1">
    <source>
        <dbReference type="Pfam" id="PF13488"/>
    </source>
</evidence>
<sequence length="212" mass="22679">MTLVRYNPNESALTRRACMRTTDPTGRWTTALLLAAAVTIAVPPATWADPPPWAPAHGWRKKHDPFYVGYSGHKWPDDYGIVSGRCKREAIGAVLGGAVGAAVGSQVGKGQGKAAAVLVGGVVGAVIGAKIGREMDQEDRACFGHALELAKDRQTVTWSNPHGVTYTVTPLRGFTHEGRQCREYDTVVTVGGAKEKVRGKACQVGEGEWRTL</sequence>
<dbReference type="OrthoDB" id="5296356at2"/>